<dbReference type="Pfam" id="PF00561">
    <property type="entry name" value="Abhydrolase_1"/>
    <property type="match status" value="1"/>
</dbReference>
<dbReference type="SUPFAM" id="SSF53474">
    <property type="entry name" value="alpha/beta-Hydrolases"/>
    <property type="match status" value="1"/>
</dbReference>
<dbReference type="Gene3D" id="3.40.50.1820">
    <property type="entry name" value="alpha/beta hydrolase"/>
    <property type="match status" value="1"/>
</dbReference>
<sequence>MNEKLIEIDHAQLWTEKRGEGSIPVILISGGPGTCNYLEPLSTLIDEVCEVIMFDPRGCGRSSDDGNGYDLASCLRDIEWIRKAYGFKKWLVIGHSWGADVGLAYSLLYSRSILGYVSISGTGIQNDRDWKDSYSRNKIEIGELTPNFKYEVNTIVHRSLIDSWRTFIKNPNLLKDISHLDLPTLFIYAENDIRPSWPIKQISALINNSKYIEIEGAEHYVWLSKKIALAKILRDFIKNFESCITRDINFPFE</sequence>
<protein>
    <submittedName>
        <fullName evidence="4">Alpha/beta hydrolase</fullName>
    </submittedName>
</protein>
<dbReference type="RefSeq" id="WP_241368879.1">
    <property type="nucleotide sequence ID" value="NZ_JAKZFC010000002.1"/>
</dbReference>
<organism evidence="4 5">
    <name type="scientific">Solibacillus palustris</name>
    <dbReference type="NCBI Taxonomy" id="2908203"/>
    <lineage>
        <taxon>Bacteria</taxon>
        <taxon>Bacillati</taxon>
        <taxon>Bacillota</taxon>
        <taxon>Bacilli</taxon>
        <taxon>Bacillales</taxon>
        <taxon>Caryophanaceae</taxon>
        <taxon>Solibacillus</taxon>
    </lineage>
</organism>
<dbReference type="PANTHER" id="PTHR43798">
    <property type="entry name" value="MONOACYLGLYCEROL LIPASE"/>
    <property type="match status" value="1"/>
</dbReference>
<name>A0ABS9UBV5_9BACL</name>
<gene>
    <name evidence="4" type="ORF">LZ480_07965</name>
</gene>
<dbReference type="EMBL" id="JAKZFC010000002">
    <property type="protein sequence ID" value="MCH7321827.1"/>
    <property type="molecule type" value="Genomic_DNA"/>
</dbReference>
<comment type="caution">
    <text evidence="4">The sequence shown here is derived from an EMBL/GenBank/DDBJ whole genome shotgun (WGS) entry which is preliminary data.</text>
</comment>
<dbReference type="InterPro" id="IPR002410">
    <property type="entry name" value="Peptidase_S33"/>
</dbReference>
<evidence type="ECO:0000313" key="4">
    <source>
        <dbReference type="EMBL" id="MCH7321827.1"/>
    </source>
</evidence>
<dbReference type="PANTHER" id="PTHR43798:SF33">
    <property type="entry name" value="HYDROLASE, PUTATIVE (AFU_ORTHOLOGUE AFUA_2G14860)-RELATED"/>
    <property type="match status" value="1"/>
</dbReference>
<keyword evidence="5" id="KW-1185">Reference proteome</keyword>
<evidence type="ECO:0000256" key="1">
    <source>
        <dbReference type="ARBA" id="ARBA00010088"/>
    </source>
</evidence>
<comment type="similarity">
    <text evidence="1">Belongs to the peptidase S33 family.</text>
</comment>
<evidence type="ECO:0000259" key="3">
    <source>
        <dbReference type="Pfam" id="PF00561"/>
    </source>
</evidence>
<proteinExistence type="inferred from homology"/>
<dbReference type="GO" id="GO:0016787">
    <property type="term" value="F:hydrolase activity"/>
    <property type="evidence" value="ECO:0007669"/>
    <property type="project" value="UniProtKB-KW"/>
</dbReference>
<evidence type="ECO:0000256" key="2">
    <source>
        <dbReference type="ARBA" id="ARBA00022801"/>
    </source>
</evidence>
<feature type="domain" description="AB hydrolase-1" evidence="3">
    <location>
        <begin position="24"/>
        <end position="146"/>
    </location>
</feature>
<keyword evidence="2 4" id="KW-0378">Hydrolase</keyword>
<accession>A0ABS9UBV5</accession>
<evidence type="ECO:0000313" key="5">
    <source>
        <dbReference type="Proteomes" id="UP001316087"/>
    </source>
</evidence>
<dbReference type="InterPro" id="IPR029058">
    <property type="entry name" value="AB_hydrolase_fold"/>
</dbReference>
<reference evidence="4 5" key="1">
    <citation type="submission" date="2022-03" db="EMBL/GenBank/DDBJ databases">
        <authorList>
            <person name="Jo J.-H."/>
            <person name="Im W.-T."/>
        </authorList>
    </citation>
    <scope>NUCLEOTIDE SEQUENCE [LARGE SCALE GENOMIC DNA]</scope>
    <source>
        <strain evidence="4 5">MA9</strain>
    </source>
</reference>
<dbReference type="InterPro" id="IPR000073">
    <property type="entry name" value="AB_hydrolase_1"/>
</dbReference>
<dbReference type="PRINTS" id="PR00793">
    <property type="entry name" value="PROAMNOPTASE"/>
</dbReference>
<dbReference type="InterPro" id="IPR050266">
    <property type="entry name" value="AB_hydrolase_sf"/>
</dbReference>
<dbReference type="Proteomes" id="UP001316087">
    <property type="component" value="Unassembled WGS sequence"/>
</dbReference>